<evidence type="ECO:0000313" key="2">
    <source>
        <dbReference type="EMBL" id="JAH34406.1"/>
    </source>
</evidence>
<dbReference type="AlphaFoldDB" id="A0A0E9RZB2"/>
<dbReference type="EMBL" id="GBXM01074171">
    <property type="protein sequence ID" value="JAH34406.1"/>
    <property type="molecule type" value="Transcribed_RNA"/>
</dbReference>
<proteinExistence type="predicted"/>
<sequence length="32" mass="3541">MGRRAQGQSIPLPRVLSSTTPLHDYSTDTIEL</sequence>
<feature type="region of interest" description="Disordered" evidence="1">
    <location>
        <begin position="1"/>
        <end position="32"/>
    </location>
</feature>
<feature type="compositionally biased region" description="Polar residues" evidence="1">
    <location>
        <begin position="16"/>
        <end position="32"/>
    </location>
</feature>
<organism evidence="2">
    <name type="scientific">Anguilla anguilla</name>
    <name type="common">European freshwater eel</name>
    <name type="synonym">Muraena anguilla</name>
    <dbReference type="NCBI Taxonomy" id="7936"/>
    <lineage>
        <taxon>Eukaryota</taxon>
        <taxon>Metazoa</taxon>
        <taxon>Chordata</taxon>
        <taxon>Craniata</taxon>
        <taxon>Vertebrata</taxon>
        <taxon>Euteleostomi</taxon>
        <taxon>Actinopterygii</taxon>
        <taxon>Neopterygii</taxon>
        <taxon>Teleostei</taxon>
        <taxon>Anguilliformes</taxon>
        <taxon>Anguillidae</taxon>
        <taxon>Anguilla</taxon>
    </lineage>
</organism>
<accession>A0A0E9RZB2</accession>
<protein>
    <submittedName>
        <fullName evidence="2">Uncharacterized protein</fullName>
    </submittedName>
</protein>
<reference evidence="2" key="1">
    <citation type="submission" date="2014-11" db="EMBL/GenBank/DDBJ databases">
        <authorList>
            <person name="Amaro Gonzalez C."/>
        </authorList>
    </citation>
    <scope>NUCLEOTIDE SEQUENCE</scope>
</reference>
<reference evidence="2" key="2">
    <citation type="journal article" date="2015" name="Fish Shellfish Immunol.">
        <title>Early steps in the European eel (Anguilla anguilla)-Vibrio vulnificus interaction in the gills: Role of the RtxA13 toxin.</title>
        <authorList>
            <person name="Callol A."/>
            <person name="Pajuelo D."/>
            <person name="Ebbesson L."/>
            <person name="Teles M."/>
            <person name="MacKenzie S."/>
            <person name="Amaro C."/>
        </authorList>
    </citation>
    <scope>NUCLEOTIDE SEQUENCE</scope>
</reference>
<name>A0A0E9RZB2_ANGAN</name>
<evidence type="ECO:0000256" key="1">
    <source>
        <dbReference type="SAM" id="MobiDB-lite"/>
    </source>
</evidence>